<comment type="function">
    <text evidence="12">Non-catalytic component of the NSL histone acetyltransferase complex, a multiprotein complex that mediates histone H4 acetylation at 'Lys-5'- and 'Lys-8' (H4K5ac and H4K8ac) at transcription start sites and promotes transcription initiation. Required for NSL complex stability and for transcription of intraciliary transport genes in both ciliated and non-ciliated cells by regulating histone H4 acetylation at 'Lys-5'- and 'Lys-12' (H4K5ac and H4K12ac). This is necessary for cilium assembly in ciliated cells and for organization of the microtubule cytoskeleton in non-ciliated cells. Required within the NSL complex to maintain nuclear architecture stability by promoting KAT8-mediated acetylation of lamin LMNA.</text>
</comment>
<evidence type="ECO:0000256" key="12">
    <source>
        <dbReference type="ARBA" id="ARBA00093359"/>
    </source>
</evidence>
<evidence type="ECO:0000313" key="16">
    <source>
        <dbReference type="EMBL" id="KAJ6633356.1"/>
    </source>
</evidence>
<reference evidence="16" key="1">
    <citation type="submission" date="2022-07" db="EMBL/GenBank/DDBJ databases">
        <authorList>
            <person name="Trinca V."/>
            <person name="Uliana J.V.C."/>
            <person name="Torres T.T."/>
            <person name="Ward R.J."/>
            <person name="Monesi N."/>
        </authorList>
    </citation>
    <scope>NUCLEOTIDE SEQUENCE</scope>
    <source>
        <strain evidence="16">HSMRA1968</strain>
        <tissue evidence="16">Whole embryos</tissue>
    </source>
</reference>
<keyword evidence="8" id="KW-0496">Mitochondrion</keyword>
<dbReference type="GO" id="GO:0005634">
    <property type="term" value="C:nucleus"/>
    <property type="evidence" value="ECO:0007669"/>
    <property type="project" value="UniProtKB-SubCell"/>
</dbReference>
<feature type="domain" description="KANL2-like probable zinc-finger" evidence="15">
    <location>
        <begin position="99"/>
        <end position="160"/>
    </location>
</feature>
<evidence type="ECO:0000256" key="11">
    <source>
        <dbReference type="ARBA" id="ARBA00033378"/>
    </source>
</evidence>
<name>A0A9Q0MLA0_9DIPT</name>
<feature type="region of interest" description="Disordered" evidence="14">
    <location>
        <begin position="231"/>
        <end position="250"/>
    </location>
</feature>
<comment type="subcellular location">
    <subcellularLocation>
        <location evidence="2">Mitochondrion</location>
    </subcellularLocation>
    <subcellularLocation>
        <location evidence="1">Nucleus</location>
    </subcellularLocation>
</comment>
<evidence type="ECO:0000256" key="6">
    <source>
        <dbReference type="ARBA" id="ARBA00022843"/>
    </source>
</evidence>
<keyword evidence="9" id="KW-0539">Nucleus</keyword>
<evidence type="ECO:0000256" key="2">
    <source>
        <dbReference type="ARBA" id="ARBA00004173"/>
    </source>
</evidence>
<evidence type="ECO:0000256" key="8">
    <source>
        <dbReference type="ARBA" id="ARBA00023128"/>
    </source>
</evidence>
<dbReference type="Pfam" id="PF13891">
    <property type="entry name" value="zf-C3HC3H_KANSL2"/>
    <property type="match status" value="1"/>
</dbReference>
<dbReference type="OrthoDB" id="677315at2759"/>
<dbReference type="InterPro" id="IPR025927">
    <property type="entry name" value="Znf_KANL2-like"/>
</dbReference>
<keyword evidence="17" id="KW-1185">Reference proteome</keyword>
<evidence type="ECO:0000256" key="4">
    <source>
        <dbReference type="ARBA" id="ARBA00022499"/>
    </source>
</evidence>
<accession>A0A9Q0MLA0</accession>
<keyword evidence="5" id="KW-0597">Phosphoprotein</keyword>
<comment type="subunit">
    <text evidence="13">Component of the NSL complex at least composed of KAT8/MOF, KANSL1, KANSL2, KANSL3, MCRS1, PHF20, OGT1/OGT, WDR5 and HCFC1.</text>
</comment>
<evidence type="ECO:0000256" key="9">
    <source>
        <dbReference type="ARBA" id="ARBA00023242"/>
    </source>
</evidence>
<keyword evidence="4" id="KW-1017">Isopeptide bond</keyword>
<evidence type="ECO:0000256" key="7">
    <source>
        <dbReference type="ARBA" id="ARBA00022853"/>
    </source>
</evidence>
<evidence type="ECO:0000256" key="10">
    <source>
        <dbReference type="ARBA" id="ARBA00032947"/>
    </source>
</evidence>
<dbReference type="GO" id="GO:0005739">
    <property type="term" value="C:mitochondrion"/>
    <property type="evidence" value="ECO:0007669"/>
    <property type="project" value="UniProtKB-SubCell"/>
</dbReference>
<comment type="caution">
    <text evidence="16">The sequence shown here is derived from an EMBL/GenBank/DDBJ whole genome shotgun (WGS) entry which is preliminary data.</text>
</comment>
<gene>
    <name evidence="16" type="primary">Kansl2_0</name>
    <name evidence="16" type="ORF">Bhyg_17443</name>
</gene>
<evidence type="ECO:0000259" key="15">
    <source>
        <dbReference type="Pfam" id="PF13891"/>
    </source>
</evidence>
<organism evidence="16 17">
    <name type="scientific">Pseudolycoriella hygida</name>
    <dbReference type="NCBI Taxonomy" id="35572"/>
    <lineage>
        <taxon>Eukaryota</taxon>
        <taxon>Metazoa</taxon>
        <taxon>Ecdysozoa</taxon>
        <taxon>Arthropoda</taxon>
        <taxon>Hexapoda</taxon>
        <taxon>Insecta</taxon>
        <taxon>Pterygota</taxon>
        <taxon>Neoptera</taxon>
        <taxon>Endopterygota</taxon>
        <taxon>Diptera</taxon>
        <taxon>Nematocera</taxon>
        <taxon>Sciaroidea</taxon>
        <taxon>Sciaridae</taxon>
        <taxon>Pseudolycoriella</taxon>
    </lineage>
</organism>
<keyword evidence="7" id="KW-0156">Chromatin regulator</keyword>
<evidence type="ECO:0000256" key="3">
    <source>
        <dbReference type="ARBA" id="ARBA00015508"/>
    </source>
</evidence>
<protein>
    <recommendedName>
        <fullName evidence="3">KAT8 regulatory NSL complex subunit 2</fullName>
    </recommendedName>
    <alternativeName>
        <fullName evidence="11">NSL complex protein NSL2</fullName>
    </alternativeName>
    <alternativeName>
        <fullName evidence="10">Non-specific lethal 2 homolog</fullName>
    </alternativeName>
</protein>
<dbReference type="InterPro" id="IPR026316">
    <property type="entry name" value="NSL2"/>
</dbReference>
<dbReference type="Proteomes" id="UP001151699">
    <property type="component" value="Unassembled WGS sequence"/>
</dbReference>
<dbReference type="GO" id="GO:0006325">
    <property type="term" value="P:chromatin organization"/>
    <property type="evidence" value="ECO:0007669"/>
    <property type="project" value="UniProtKB-KW"/>
</dbReference>
<evidence type="ECO:0000256" key="14">
    <source>
        <dbReference type="SAM" id="MobiDB-lite"/>
    </source>
</evidence>
<keyword evidence="6" id="KW-0832">Ubl conjugation</keyword>
<dbReference type="PANTHER" id="PTHR13453:SF1">
    <property type="entry name" value="KAT8 REGULATORY NSL COMPLEX SUBUNIT 2"/>
    <property type="match status" value="1"/>
</dbReference>
<dbReference type="AlphaFoldDB" id="A0A9Q0MLA0"/>
<feature type="region of interest" description="Disordered" evidence="14">
    <location>
        <begin position="171"/>
        <end position="206"/>
    </location>
</feature>
<evidence type="ECO:0000313" key="17">
    <source>
        <dbReference type="Proteomes" id="UP001151699"/>
    </source>
</evidence>
<dbReference type="GO" id="GO:0044545">
    <property type="term" value="C:NSL complex"/>
    <property type="evidence" value="ECO:0007669"/>
    <property type="project" value="TreeGrafter"/>
</dbReference>
<sequence length="250" mass="29082">MIRLQSLYIDQIHRLQYVLKDRRRKYLQNLKIERESLCSIHDQPKPTASERRMYERLKAMQKFHKRHGVEAVLHRKFIEKRLKSTEGYTIRPMSFHAKCTYTEGGVKCGERILPSCKFCRKHILEDKRQILFRPCFVEKSGVLCQEPVPNIFEDSTCVLHIELPPMRQYEQKKFESDSEEDDATASSPMVPVKEEVPSSESISTVPRNDIEMFSAEDVGNNVTICHDQDVSNQLDGSFDETQPNGQVTMT</sequence>
<evidence type="ECO:0000256" key="1">
    <source>
        <dbReference type="ARBA" id="ARBA00004123"/>
    </source>
</evidence>
<proteinExistence type="predicted"/>
<evidence type="ECO:0000256" key="5">
    <source>
        <dbReference type="ARBA" id="ARBA00022553"/>
    </source>
</evidence>
<evidence type="ECO:0000256" key="13">
    <source>
        <dbReference type="ARBA" id="ARBA00093543"/>
    </source>
</evidence>
<dbReference type="PANTHER" id="PTHR13453">
    <property type="entry name" value="KAT8 REGULATORY NSL COMPLEX SUBUNIT 2"/>
    <property type="match status" value="1"/>
</dbReference>
<dbReference type="EMBL" id="WJQU01002069">
    <property type="protein sequence ID" value="KAJ6633356.1"/>
    <property type="molecule type" value="Genomic_DNA"/>
</dbReference>